<dbReference type="Gene3D" id="1.25.40.10">
    <property type="entry name" value="Tetratricopeptide repeat domain"/>
    <property type="match status" value="4"/>
</dbReference>
<evidence type="ECO:0000256" key="1">
    <source>
        <dbReference type="ARBA" id="ARBA00022737"/>
    </source>
</evidence>
<dbReference type="EMBL" id="LSRX01001100">
    <property type="protein sequence ID" value="OLP83675.1"/>
    <property type="molecule type" value="Genomic_DNA"/>
</dbReference>
<reference evidence="3 4" key="1">
    <citation type="submission" date="2016-02" db="EMBL/GenBank/DDBJ databases">
        <title>Genome analysis of coral dinoflagellate symbionts highlights evolutionary adaptations to a symbiotic lifestyle.</title>
        <authorList>
            <person name="Aranda M."/>
            <person name="Li Y."/>
            <person name="Liew Y.J."/>
            <person name="Baumgarten S."/>
            <person name="Simakov O."/>
            <person name="Wilson M."/>
            <person name="Piel J."/>
            <person name="Ashoor H."/>
            <person name="Bougouffa S."/>
            <person name="Bajic V.B."/>
            <person name="Ryu T."/>
            <person name="Ravasi T."/>
            <person name="Bayer T."/>
            <person name="Micklem G."/>
            <person name="Kim H."/>
            <person name="Bhak J."/>
            <person name="Lajeunesse T.C."/>
            <person name="Voolstra C.R."/>
        </authorList>
    </citation>
    <scope>NUCLEOTIDE SEQUENCE [LARGE SCALE GENOMIC DNA]</scope>
    <source>
        <strain evidence="3 4">CCMP2467</strain>
    </source>
</reference>
<accession>A0A1Q9CL89</accession>
<dbReference type="InterPro" id="IPR002885">
    <property type="entry name" value="PPR_rpt"/>
</dbReference>
<gene>
    <name evidence="3" type="ORF">AK812_SmicGene35547</name>
</gene>
<dbReference type="PANTHER" id="PTHR47936">
    <property type="entry name" value="PPR_LONG DOMAIN-CONTAINING PROTEIN"/>
    <property type="match status" value="1"/>
</dbReference>
<dbReference type="Proteomes" id="UP000186817">
    <property type="component" value="Unassembled WGS sequence"/>
</dbReference>
<feature type="compositionally biased region" description="Basic residues" evidence="2">
    <location>
        <begin position="11"/>
        <end position="26"/>
    </location>
</feature>
<keyword evidence="4" id="KW-1185">Reference proteome</keyword>
<dbReference type="AlphaFoldDB" id="A0A1Q9CL89"/>
<evidence type="ECO:0000313" key="3">
    <source>
        <dbReference type="EMBL" id="OLP83675.1"/>
    </source>
</evidence>
<organism evidence="3 4">
    <name type="scientific">Symbiodinium microadriaticum</name>
    <name type="common">Dinoflagellate</name>
    <name type="synonym">Zooxanthella microadriatica</name>
    <dbReference type="NCBI Taxonomy" id="2951"/>
    <lineage>
        <taxon>Eukaryota</taxon>
        <taxon>Sar</taxon>
        <taxon>Alveolata</taxon>
        <taxon>Dinophyceae</taxon>
        <taxon>Suessiales</taxon>
        <taxon>Symbiodiniaceae</taxon>
        <taxon>Symbiodinium</taxon>
    </lineage>
</organism>
<dbReference type="PANTHER" id="PTHR47936:SF1">
    <property type="entry name" value="PENTATRICOPEPTIDE REPEAT-CONTAINING PROTEIN GUN1, CHLOROPLASTIC"/>
    <property type="match status" value="1"/>
</dbReference>
<proteinExistence type="predicted"/>
<feature type="region of interest" description="Disordered" evidence="2">
    <location>
        <begin position="1"/>
        <end position="34"/>
    </location>
</feature>
<keyword evidence="1" id="KW-0677">Repeat</keyword>
<evidence type="ECO:0000256" key="2">
    <source>
        <dbReference type="SAM" id="MobiDB-lite"/>
    </source>
</evidence>
<dbReference type="OrthoDB" id="185373at2759"/>
<sequence length="704" mass="76583">MELQGQQAVARGRHHPNFRPLRRSKQRSNPTVDLTLSEPSVKRENSMASALVRSSMWKAALGTLADVFRNAMQPDVFTCNALVSTCAPVAWWQLGIHALRQMCFRTLEASLVSFNSVLTLCRGKGQTWRRGTAFLEHLASSGMSPDAVTTASGIAVANYWEQAFAWICHTVPLHVRANIIVHNSVIGSCSATAQWRQTLSLQKRVRDRGNQPDPVTANLLLSSCGKMSRWGTALRVTSQIAFSQIRVNIQACNSILSACGRGGHWWQCVAVLADMARTLLSPDIVTYNSLMTMCQSTPQWMVVHQIFHDIQYHGLQADRIAFNSLLAACGSSQQWEAASSIVVDSGIFPPRVDTVCMAMNVYGEVGRWQSACRLLYALQEKRVEANTITFNSAIDAALGMAWKRALVIFGDLVAAGLQTSVVSITCAVAGVGAHQWQAAAQITDASAVAPCNALMAACGSLAHWQSCLSSLQELLSKTVRINAITINSSIAACGKAEKWQQTLQILADSDDTLTDLITFNAILDACSGNAWQVAICMFQHLCSQHTPDLVSYNAVIASLVPSGNWRLALALAGELPQRRLRANRITYSSLASVCGRIHQWQIALTLLEQLTAELREGDWHSALGGDVILCSSVLSACELAGRRGPLQKMLTSLSRLGRGLLQENGISEVPAVALRAGAIQPCLLQPFSQVGLTWVCSWTELLQF</sequence>
<protein>
    <submittedName>
        <fullName evidence="3">Pentatricopeptide repeat-containing protein, chloroplastic</fullName>
    </submittedName>
</protein>
<name>A0A1Q9CL89_SYMMI</name>
<comment type="caution">
    <text evidence="3">The sequence shown here is derived from an EMBL/GenBank/DDBJ whole genome shotgun (WGS) entry which is preliminary data.</text>
</comment>
<dbReference type="Pfam" id="PF13812">
    <property type="entry name" value="PPR_3"/>
    <property type="match status" value="2"/>
</dbReference>
<dbReference type="InterPro" id="IPR011990">
    <property type="entry name" value="TPR-like_helical_dom_sf"/>
</dbReference>
<evidence type="ECO:0000313" key="4">
    <source>
        <dbReference type="Proteomes" id="UP000186817"/>
    </source>
</evidence>